<keyword evidence="3" id="KW-1185">Reference proteome</keyword>
<sequence length="695" mass="73437">MLRNALHLIVFLLGLAAAVWIGIGYIGHNTLGAAVALLIAACYCVGGWELLQFRRATDALLGATRNGGDRENLDDWLTRVPSPLRGPVRLRVEGNRSALPGPALTPYLVGLLVLLGMLGTLLGMMATLRGTGMALQSATDLQAIRGSLASPVEGLAVAFGTSIAGVAASAMLGLLSALLRRERLAAVQLLDQHIRTDLSVHGQAWQRSEGLRLMQDQAAVLPALVQQLQQMVDGVQQAAAGSHSQLEARQEAFMARHDAAQALLVERLEQSLQRGVLTGSEAIGTTLQPLLRDALGNIETTAARTQASVTDAVQRQLDALQASSQTVSSDLRVQFDAALGSQQAANAALVTALGSALSSVITSQQDGTDRLLGEIDGRLREQVEQLGAHWTTLAEQQQAAGNAASERDALARAAALEAQQAHARELVTQLQNTHQALLERSAHDDQARLQQWSQAFTALAEQAGAQWVTHSERATAQQQHISETLQQTASSIGEEARRQSTATIAEIMRLLDAASEAPRAAAEVVAELRQRLSESLVRDTALLDERAQLLGTVGSLMESIQATSSAQRSAVDQLIENAAGLMQHTGERFAEQVDAQAGTLQELVGSVADAATGSRELAAGLEGAVTAFTATSSSLSTHLQQLAGALDASLARSDEQLAYYVAQAREVVDLSLLSQKQITDELRQLGNGSTPAGTA</sequence>
<gene>
    <name evidence="2" type="ORF">H9654_02405</name>
</gene>
<evidence type="ECO:0008006" key="4">
    <source>
        <dbReference type="Google" id="ProtNLM"/>
    </source>
</evidence>
<name>A0A8X8FY16_9GAMM</name>
<organism evidence="2 3">
    <name type="scientific">Stenotrophomonas lacuserhaii</name>
    <dbReference type="NCBI Taxonomy" id="2760084"/>
    <lineage>
        <taxon>Bacteria</taxon>
        <taxon>Pseudomonadati</taxon>
        <taxon>Pseudomonadota</taxon>
        <taxon>Gammaproteobacteria</taxon>
        <taxon>Lysobacterales</taxon>
        <taxon>Lysobacteraceae</taxon>
        <taxon>Stenotrophomonas</taxon>
    </lineage>
</organism>
<keyword evidence="1" id="KW-0812">Transmembrane</keyword>
<dbReference type="AlphaFoldDB" id="A0A8X8FY16"/>
<keyword evidence="1" id="KW-0472">Membrane</keyword>
<feature type="transmembrane region" description="Helical" evidence="1">
    <location>
        <begin position="104"/>
        <end position="126"/>
    </location>
</feature>
<feature type="transmembrane region" description="Helical" evidence="1">
    <location>
        <begin position="5"/>
        <end position="26"/>
    </location>
</feature>
<proteinExistence type="predicted"/>
<accession>A0A8X8FY16</accession>
<evidence type="ECO:0000313" key="2">
    <source>
        <dbReference type="EMBL" id="MBD7953045.1"/>
    </source>
</evidence>
<protein>
    <recommendedName>
        <fullName evidence="4">DUF802 domain-containing protein</fullName>
    </recommendedName>
</protein>
<comment type="caution">
    <text evidence="2">The sequence shown here is derived from an EMBL/GenBank/DDBJ whole genome shotgun (WGS) entry which is preliminary data.</text>
</comment>
<dbReference type="EMBL" id="JACSQS010000001">
    <property type="protein sequence ID" value="MBD7953045.1"/>
    <property type="molecule type" value="Genomic_DNA"/>
</dbReference>
<dbReference type="RefSeq" id="WP_191768719.1">
    <property type="nucleotide sequence ID" value="NZ_JACSQS010000001.1"/>
</dbReference>
<evidence type="ECO:0000313" key="3">
    <source>
        <dbReference type="Proteomes" id="UP000636938"/>
    </source>
</evidence>
<dbReference type="Proteomes" id="UP000636938">
    <property type="component" value="Unassembled WGS sequence"/>
</dbReference>
<keyword evidence="1" id="KW-1133">Transmembrane helix</keyword>
<feature type="transmembrane region" description="Helical" evidence="1">
    <location>
        <begin position="155"/>
        <end position="179"/>
    </location>
</feature>
<reference evidence="2 3" key="1">
    <citation type="submission" date="2020-08" db="EMBL/GenBank/DDBJ databases">
        <title>A Genomic Blueprint of the Chicken Gut Microbiome.</title>
        <authorList>
            <person name="Gilroy R."/>
            <person name="Ravi A."/>
            <person name="Getino M."/>
            <person name="Pursley I."/>
            <person name="Horton D.L."/>
            <person name="Alikhan N.-F."/>
            <person name="Baker D."/>
            <person name="Gharbi K."/>
            <person name="Hall N."/>
            <person name="Watson M."/>
            <person name="Adriaenssens E.M."/>
            <person name="Foster-Nyarko E."/>
            <person name="Jarju S."/>
            <person name="Secka A."/>
            <person name="Antonio M."/>
            <person name="Oren A."/>
            <person name="Chaudhuri R."/>
            <person name="La Ragione R.M."/>
            <person name="Hildebrand F."/>
            <person name="Pallen M.J."/>
        </authorList>
    </citation>
    <scope>NUCLEOTIDE SEQUENCE [LARGE SCALE GENOMIC DNA]</scope>
    <source>
        <strain evidence="2 3">Sa5BUN4</strain>
    </source>
</reference>
<feature type="transmembrane region" description="Helical" evidence="1">
    <location>
        <begin position="32"/>
        <end position="51"/>
    </location>
</feature>
<evidence type="ECO:0000256" key="1">
    <source>
        <dbReference type="SAM" id="Phobius"/>
    </source>
</evidence>